<dbReference type="GO" id="GO:1990817">
    <property type="term" value="F:poly(A) RNA polymerase activity"/>
    <property type="evidence" value="ECO:0007669"/>
    <property type="project" value="UniProtKB-EC"/>
</dbReference>
<dbReference type="AlphaFoldDB" id="A0A0F7SQ87"/>
<keyword evidence="11" id="KW-0472">Membrane</keyword>
<reference evidence="14" key="1">
    <citation type="submission" date="2014-08" db="EMBL/GenBank/DDBJ databases">
        <authorList>
            <person name="Sharma Rahul"/>
            <person name="Thines Marco"/>
        </authorList>
    </citation>
    <scope>NUCLEOTIDE SEQUENCE</scope>
</reference>
<feature type="region of interest" description="Disordered" evidence="10">
    <location>
        <begin position="636"/>
        <end position="659"/>
    </location>
</feature>
<feature type="compositionally biased region" description="Low complexity" evidence="10">
    <location>
        <begin position="373"/>
        <end position="383"/>
    </location>
</feature>
<evidence type="ECO:0000256" key="2">
    <source>
        <dbReference type="ARBA" id="ARBA00001946"/>
    </source>
</evidence>
<dbReference type="Gene3D" id="1.10.1410.10">
    <property type="match status" value="1"/>
</dbReference>
<evidence type="ECO:0000313" key="14">
    <source>
        <dbReference type="EMBL" id="CED82695.1"/>
    </source>
</evidence>
<dbReference type="PANTHER" id="PTHR12271">
    <property type="entry name" value="POLY A POLYMERASE CID PAP -RELATED"/>
    <property type="match status" value="1"/>
</dbReference>
<keyword evidence="7" id="KW-0808">Transferase</keyword>
<keyword evidence="9" id="KW-0460">Magnesium</keyword>
<feature type="compositionally biased region" description="Low complexity" evidence="10">
    <location>
        <begin position="696"/>
        <end position="721"/>
    </location>
</feature>
<dbReference type="InterPro" id="IPR002058">
    <property type="entry name" value="PAP_assoc"/>
</dbReference>
<feature type="region of interest" description="Disordered" evidence="10">
    <location>
        <begin position="908"/>
        <end position="931"/>
    </location>
</feature>
<evidence type="ECO:0000256" key="5">
    <source>
        <dbReference type="ARBA" id="ARBA00012388"/>
    </source>
</evidence>
<comment type="cofactor">
    <cofactor evidence="1">
        <name>Mn(2+)</name>
        <dbReference type="ChEBI" id="CHEBI:29035"/>
    </cofactor>
</comment>
<dbReference type="InterPro" id="IPR054708">
    <property type="entry name" value="MTPAP-like_central"/>
</dbReference>
<organism evidence="14">
    <name type="scientific">Phaffia rhodozyma</name>
    <name type="common">Yeast</name>
    <name type="synonym">Xanthophyllomyces dendrorhous</name>
    <dbReference type="NCBI Taxonomy" id="264483"/>
    <lineage>
        <taxon>Eukaryota</taxon>
        <taxon>Fungi</taxon>
        <taxon>Dikarya</taxon>
        <taxon>Basidiomycota</taxon>
        <taxon>Agaricomycotina</taxon>
        <taxon>Tremellomycetes</taxon>
        <taxon>Cystofilobasidiales</taxon>
        <taxon>Mrakiaceae</taxon>
        <taxon>Phaffia</taxon>
    </lineage>
</organism>
<evidence type="ECO:0000256" key="7">
    <source>
        <dbReference type="ARBA" id="ARBA00022679"/>
    </source>
</evidence>
<evidence type="ECO:0000256" key="3">
    <source>
        <dbReference type="ARBA" id="ARBA00004496"/>
    </source>
</evidence>
<keyword evidence="6" id="KW-0963">Cytoplasm</keyword>
<name>A0A0F7SQ87_PHARH</name>
<keyword evidence="11" id="KW-0812">Transmembrane</keyword>
<evidence type="ECO:0000256" key="11">
    <source>
        <dbReference type="SAM" id="Phobius"/>
    </source>
</evidence>
<feature type="region of interest" description="Disordered" evidence="10">
    <location>
        <begin position="983"/>
        <end position="1002"/>
    </location>
</feature>
<feature type="compositionally biased region" description="Low complexity" evidence="10">
    <location>
        <begin position="910"/>
        <end position="927"/>
    </location>
</feature>
<feature type="compositionally biased region" description="Gly residues" evidence="10">
    <location>
        <begin position="478"/>
        <end position="502"/>
    </location>
</feature>
<feature type="region of interest" description="Disordered" evidence="10">
    <location>
        <begin position="876"/>
        <end position="896"/>
    </location>
</feature>
<dbReference type="GO" id="GO:0005737">
    <property type="term" value="C:cytoplasm"/>
    <property type="evidence" value="ECO:0007669"/>
    <property type="project" value="UniProtKB-SubCell"/>
</dbReference>
<evidence type="ECO:0000256" key="1">
    <source>
        <dbReference type="ARBA" id="ARBA00001936"/>
    </source>
</evidence>
<comment type="subcellular location">
    <subcellularLocation>
        <location evidence="3">Cytoplasm</location>
    </subcellularLocation>
</comment>
<feature type="compositionally biased region" description="Low complexity" evidence="10">
    <location>
        <begin position="883"/>
        <end position="896"/>
    </location>
</feature>
<feature type="region of interest" description="Disordered" evidence="10">
    <location>
        <begin position="442"/>
        <end position="530"/>
    </location>
</feature>
<dbReference type="GO" id="GO:0031123">
    <property type="term" value="P:RNA 3'-end processing"/>
    <property type="evidence" value="ECO:0007669"/>
    <property type="project" value="TreeGrafter"/>
</dbReference>
<evidence type="ECO:0000256" key="8">
    <source>
        <dbReference type="ARBA" id="ARBA00022723"/>
    </source>
</evidence>
<feature type="compositionally biased region" description="Polar residues" evidence="10">
    <location>
        <begin position="511"/>
        <end position="530"/>
    </location>
</feature>
<dbReference type="GO" id="GO:0046872">
    <property type="term" value="F:metal ion binding"/>
    <property type="evidence" value="ECO:0007669"/>
    <property type="project" value="UniProtKB-KW"/>
</dbReference>
<evidence type="ECO:0000256" key="9">
    <source>
        <dbReference type="ARBA" id="ARBA00022842"/>
    </source>
</evidence>
<dbReference type="PANTHER" id="PTHR12271:SF40">
    <property type="entry name" value="POLY(A) RNA POLYMERASE GLD2"/>
    <property type="match status" value="1"/>
</dbReference>
<dbReference type="GO" id="GO:0010605">
    <property type="term" value="P:negative regulation of macromolecule metabolic process"/>
    <property type="evidence" value="ECO:0007669"/>
    <property type="project" value="UniProtKB-ARBA"/>
</dbReference>
<sequence length="1002" mass="104619">MQVHQAKQRYLDELSTSLFHFILPLLPTPEELNTKQQVRVLIEKLIRTVEPGARLLAFGSTANGFSLRNSDMDLCVLLDRSSDEAKSAPPASDLVNIIGHLLEQETNFAVKALPKAYVPIIKLTLSPSPGLPFGIACDIGFENRLALENTRLLLTYATIDPARVRTMVLFIKVWSKRRRINSPYRGTLSSYGFTLLVLFFLIHVQNPPVLPNLQQIPPLVPKTKEELELDGHNIWFFDDTELLRKEWSSANFQSVGELLIDFFKFYCQNFAFNTDVVSIRAGLLTKESKMWTTDSDVGSLNEMSRDRNRLCIEDPFETSYNVARTVTKDGLYTIRGEFMRASRILTSRPGRAVTALAQLCEERDEELMRAPRSRSPAGGSRSPYAFGSGYRHVDRLSPPKQYLPFPASSTISPHLSAAEYHQSNGNLYRSVSASATSRQPYTPIVSSPFSPVHSPAGSPRGRSAQLSGMGVSRPGSSNTGGRGLGMDLGPRGTSGGGSGGYSSNGIPISSRSGSQHMPKQDLSTSPTFQVQDRGRPEMSAAAVAAAASAGSTGSQYGMYANSIPPVDMSVPFSDAFNRGTGGTSLDRQSVTVPGSTHVRGRTGNRINNIKLGSGLSPSPAVGSGAGQQILTGAYSPIRSTSPASSAARRAISTPPPGSTFGLSSANVESIYLNGAGSSSGNDRFYQDGLGPAGFLPSDAPSSMSTGSSSSTTTMPSIPGSSHGLPARPGFGNSSVGNPAGAPGSLVGVGGANGGGSSNSSSSHHVNNLGHNHNHSNSSTSVFSSPTFPSAATVGGSAGPLGPFSSSATASVSASANTSPRLHYRPVVGGDSSNEPAYLSPSLLLSPESVSQPLPLEKINAALNNAGAIGEGVSGTSGGGGVNGTSTPPIGSSGGSTASYHRFQHGFAVPRSSSLSRSSSRPRSSLGASLGGGSIAAGDDYRGMGMVATTSHTPTAASRLAHHFDISTALSKLELHASASATDLTTLGSSAGGGSGAEKGRFR</sequence>
<dbReference type="InterPro" id="IPR043519">
    <property type="entry name" value="NT_sf"/>
</dbReference>
<evidence type="ECO:0000259" key="12">
    <source>
        <dbReference type="Pfam" id="PF03828"/>
    </source>
</evidence>
<feature type="region of interest" description="Disordered" evidence="10">
    <location>
        <begin position="366"/>
        <end position="391"/>
    </location>
</feature>
<keyword evidence="8" id="KW-0479">Metal-binding</keyword>
<feature type="transmembrane region" description="Helical" evidence="11">
    <location>
        <begin position="186"/>
        <end position="204"/>
    </location>
</feature>
<dbReference type="SUPFAM" id="SSF81631">
    <property type="entry name" value="PAP/OAS1 substrate-binding domain"/>
    <property type="match status" value="1"/>
</dbReference>
<feature type="domain" description="PAP-associated" evidence="12">
    <location>
        <begin position="254"/>
        <end position="319"/>
    </location>
</feature>
<dbReference type="Pfam" id="PF03828">
    <property type="entry name" value="PAP_assoc"/>
    <property type="match status" value="1"/>
</dbReference>
<feature type="region of interest" description="Disordered" evidence="10">
    <location>
        <begin position="682"/>
        <end position="786"/>
    </location>
</feature>
<dbReference type="Gene3D" id="3.30.460.10">
    <property type="entry name" value="Beta Polymerase, domain 2"/>
    <property type="match status" value="1"/>
</dbReference>
<evidence type="ECO:0000256" key="10">
    <source>
        <dbReference type="SAM" id="MobiDB-lite"/>
    </source>
</evidence>
<feature type="compositionally biased region" description="Low complexity" evidence="10">
    <location>
        <begin position="636"/>
        <end position="652"/>
    </location>
</feature>
<evidence type="ECO:0000259" key="13">
    <source>
        <dbReference type="Pfam" id="PF22600"/>
    </source>
</evidence>
<dbReference type="EMBL" id="LN483142">
    <property type="protein sequence ID" value="CED82695.1"/>
    <property type="molecule type" value="Genomic_DNA"/>
</dbReference>
<comment type="cofactor">
    <cofactor evidence="2">
        <name>Mg(2+)</name>
        <dbReference type="ChEBI" id="CHEBI:18420"/>
    </cofactor>
</comment>
<proteinExistence type="inferred from homology"/>
<evidence type="ECO:0000256" key="6">
    <source>
        <dbReference type="ARBA" id="ARBA00022490"/>
    </source>
</evidence>
<evidence type="ECO:0000256" key="4">
    <source>
        <dbReference type="ARBA" id="ARBA00008593"/>
    </source>
</evidence>
<protein>
    <recommendedName>
        <fullName evidence="5">polynucleotide adenylyltransferase</fullName>
        <ecNumber evidence="5">2.7.7.19</ecNumber>
    </recommendedName>
</protein>
<dbReference type="CDD" id="cd05402">
    <property type="entry name" value="NT_PAP_TUTase"/>
    <property type="match status" value="1"/>
</dbReference>
<feature type="domain" description="Poly(A) RNA polymerase mitochondrial-like central palm" evidence="13">
    <location>
        <begin position="15"/>
        <end position="157"/>
    </location>
</feature>
<dbReference type="EC" id="2.7.7.19" evidence="5"/>
<accession>A0A0F7SQ87</accession>
<feature type="compositionally biased region" description="Gly residues" evidence="10">
    <location>
        <begin position="746"/>
        <end position="756"/>
    </location>
</feature>
<keyword evidence="11" id="KW-1133">Transmembrane helix</keyword>
<comment type="similarity">
    <text evidence="4">Belongs to the DNA polymerase type-B-like family.</text>
</comment>
<dbReference type="SUPFAM" id="SSF81301">
    <property type="entry name" value="Nucleotidyltransferase"/>
    <property type="match status" value="1"/>
</dbReference>
<dbReference type="Pfam" id="PF22600">
    <property type="entry name" value="MTPAP-like_central"/>
    <property type="match status" value="1"/>
</dbReference>
<feature type="compositionally biased region" description="Low complexity" evidence="10">
    <location>
        <begin position="757"/>
        <end position="786"/>
    </location>
</feature>